<dbReference type="InterPro" id="IPR003538">
    <property type="entry name" value="TonB"/>
</dbReference>
<dbReference type="NCBIfam" id="TIGR01352">
    <property type="entry name" value="tonB_Cterm"/>
    <property type="match status" value="1"/>
</dbReference>
<keyword evidence="4 10" id="KW-1003">Cell membrane</keyword>
<dbReference type="InterPro" id="IPR006260">
    <property type="entry name" value="TonB/TolA_C"/>
</dbReference>
<evidence type="ECO:0000256" key="7">
    <source>
        <dbReference type="ARBA" id="ARBA00022927"/>
    </source>
</evidence>
<dbReference type="Pfam" id="PF03544">
    <property type="entry name" value="TonB_C"/>
    <property type="match status" value="1"/>
</dbReference>
<reference evidence="13 14" key="1">
    <citation type="submission" date="2015-03" db="EMBL/GenBank/DDBJ databases">
        <title>Genome sequence of Pseudoalteromonas aurantia.</title>
        <authorList>
            <person name="Xie B.-B."/>
            <person name="Rong J.-C."/>
            <person name="Qin Q.-L."/>
            <person name="Zhang Y.-Z."/>
        </authorList>
    </citation>
    <scope>NUCLEOTIDE SEQUENCE [LARGE SCALE GENOMIC DNA]</scope>
    <source>
        <strain evidence="13 14">208</strain>
    </source>
</reference>
<proteinExistence type="inferred from homology"/>
<dbReference type="PANTHER" id="PTHR33446:SF14">
    <property type="entry name" value="PROTEIN TONB"/>
    <property type="match status" value="1"/>
</dbReference>
<keyword evidence="7 10" id="KW-0653">Protein transport</keyword>
<comment type="function">
    <text evidence="10">Interacts with outer membrane receptor proteins that carry out high-affinity binding and energy dependent uptake into the periplasmic space of specific substrates. It could act to transduce energy from the cytoplasmic membrane to specific energy-requiring processes in the outer membrane, resulting in the release into the periplasm of ligands bound by these outer membrane proteins.</text>
</comment>
<keyword evidence="10" id="KW-0735">Signal-anchor</keyword>
<evidence type="ECO:0000313" key="14">
    <source>
        <dbReference type="Proteomes" id="UP000615755"/>
    </source>
</evidence>
<evidence type="ECO:0000313" key="13">
    <source>
        <dbReference type="EMBL" id="MBE0369501.1"/>
    </source>
</evidence>
<evidence type="ECO:0000259" key="12">
    <source>
        <dbReference type="PROSITE" id="PS52015"/>
    </source>
</evidence>
<keyword evidence="8 10" id="KW-1133">Transmembrane helix</keyword>
<evidence type="ECO:0000256" key="10">
    <source>
        <dbReference type="RuleBase" id="RU362123"/>
    </source>
</evidence>
<evidence type="ECO:0000256" key="4">
    <source>
        <dbReference type="ARBA" id="ARBA00022475"/>
    </source>
</evidence>
<keyword evidence="6 10" id="KW-0812">Transmembrane</keyword>
<dbReference type="Gene3D" id="3.30.1150.10">
    <property type="match status" value="1"/>
</dbReference>
<protein>
    <recommendedName>
        <fullName evidence="10">Protein TonB</fullName>
    </recommendedName>
</protein>
<evidence type="ECO:0000256" key="8">
    <source>
        <dbReference type="ARBA" id="ARBA00022989"/>
    </source>
</evidence>
<feature type="compositionally biased region" description="Pro residues" evidence="11">
    <location>
        <begin position="69"/>
        <end position="81"/>
    </location>
</feature>
<comment type="subcellular location">
    <subcellularLocation>
        <location evidence="1 10">Cell inner membrane</location>
        <topology evidence="1 10">Single-pass membrane protein</topology>
        <orientation evidence="1 10">Periplasmic side</orientation>
    </subcellularLocation>
</comment>
<keyword evidence="5 10" id="KW-0997">Cell inner membrane</keyword>
<sequence length="208" mass="22716">MSALTHFPTASITKVLLSTAGALVVTFAAFVFMDKLISQEQIRVSTTPEVIDLSFFVNKQDSAPQPMQKLPPPPTLKPQPPKAIERTSIAAIDIGLIFTPTLSLGPIKHASPILSQQDTGATAIVRSEPKYPIAAARDGIEGWVQLNFTISSHGQVINATVVNAEPKRIFNKEALRAITRWKYRPKIVNGQAIAQPNQNVVLEFKLNQ</sequence>
<accession>A0ABR9EEV6</accession>
<dbReference type="PRINTS" id="PR01374">
    <property type="entry name" value="TONBPROTEIN"/>
</dbReference>
<keyword evidence="9 10" id="KW-0472">Membrane</keyword>
<organism evidence="13 14">
    <name type="scientific">Pseudoalteromonas aurantia 208</name>
    <dbReference type="NCBI Taxonomy" id="1314867"/>
    <lineage>
        <taxon>Bacteria</taxon>
        <taxon>Pseudomonadati</taxon>
        <taxon>Pseudomonadota</taxon>
        <taxon>Gammaproteobacteria</taxon>
        <taxon>Alteromonadales</taxon>
        <taxon>Pseudoalteromonadaceae</taxon>
        <taxon>Pseudoalteromonas</taxon>
    </lineage>
</organism>
<gene>
    <name evidence="13" type="ORF">PAUR_a4018</name>
</gene>
<evidence type="ECO:0000256" key="6">
    <source>
        <dbReference type="ARBA" id="ARBA00022692"/>
    </source>
</evidence>
<comment type="caution">
    <text evidence="13">The sequence shown here is derived from an EMBL/GenBank/DDBJ whole genome shotgun (WGS) entry which is preliminary data.</text>
</comment>
<dbReference type="EMBL" id="AQGV01000013">
    <property type="protein sequence ID" value="MBE0369501.1"/>
    <property type="molecule type" value="Genomic_DNA"/>
</dbReference>
<feature type="transmembrane region" description="Helical" evidence="10">
    <location>
        <begin position="12"/>
        <end position="33"/>
    </location>
</feature>
<dbReference type="InterPro" id="IPR037682">
    <property type="entry name" value="TonB_C"/>
</dbReference>
<evidence type="ECO:0000256" key="5">
    <source>
        <dbReference type="ARBA" id="ARBA00022519"/>
    </source>
</evidence>
<dbReference type="InterPro" id="IPR051045">
    <property type="entry name" value="TonB-dependent_transducer"/>
</dbReference>
<evidence type="ECO:0000256" key="1">
    <source>
        <dbReference type="ARBA" id="ARBA00004383"/>
    </source>
</evidence>
<dbReference type="PANTHER" id="PTHR33446">
    <property type="entry name" value="PROTEIN TONB-RELATED"/>
    <property type="match status" value="1"/>
</dbReference>
<feature type="region of interest" description="Disordered" evidence="11">
    <location>
        <begin position="62"/>
        <end position="81"/>
    </location>
</feature>
<evidence type="ECO:0000256" key="9">
    <source>
        <dbReference type="ARBA" id="ARBA00023136"/>
    </source>
</evidence>
<feature type="domain" description="TonB C-terminal" evidence="12">
    <location>
        <begin position="116"/>
        <end position="208"/>
    </location>
</feature>
<dbReference type="PROSITE" id="PS52015">
    <property type="entry name" value="TONB_CTD"/>
    <property type="match status" value="1"/>
</dbReference>
<name>A0ABR9EEV6_9GAMM</name>
<evidence type="ECO:0000256" key="11">
    <source>
        <dbReference type="SAM" id="MobiDB-lite"/>
    </source>
</evidence>
<keyword evidence="14" id="KW-1185">Reference proteome</keyword>
<comment type="similarity">
    <text evidence="2 10">Belongs to the TonB family.</text>
</comment>
<dbReference type="SUPFAM" id="SSF74653">
    <property type="entry name" value="TolA/TonB C-terminal domain"/>
    <property type="match status" value="1"/>
</dbReference>
<keyword evidence="3 10" id="KW-0813">Transport</keyword>
<dbReference type="Proteomes" id="UP000615755">
    <property type="component" value="Unassembled WGS sequence"/>
</dbReference>
<evidence type="ECO:0000256" key="2">
    <source>
        <dbReference type="ARBA" id="ARBA00006555"/>
    </source>
</evidence>
<dbReference type="RefSeq" id="WP_192508725.1">
    <property type="nucleotide sequence ID" value="NZ_AQGV01000013.1"/>
</dbReference>
<evidence type="ECO:0000256" key="3">
    <source>
        <dbReference type="ARBA" id="ARBA00022448"/>
    </source>
</evidence>